<dbReference type="SUPFAM" id="SSF53850">
    <property type="entry name" value="Periplasmic binding protein-like II"/>
    <property type="match status" value="1"/>
</dbReference>
<dbReference type="AlphaFoldDB" id="A0A1H1KB88"/>
<dbReference type="PANTHER" id="PTHR30537">
    <property type="entry name" value="HTH-TYPE TRANSCRIPTIONAL REGULATOR"/>
    <property type="match status" value="1"/>
</dbReference>
<dbReference type="Proteomes" id="UP000199365">
    <property type="component" value="Unassembled WGS sequence"/>
</dbReference>
<evidence type="ECO:0000313" key="5">
    <source>
        <dbReference type="Proteomes" id="UP000199365"/>
    </source>
</evidence>
<dbReference type="Pfam" id="PF03466">
    <property type="entry name" value="LysR_substrate"/>
    <property type="match status" value="1"/>
</dbReference>
<comment type="similarity">
    <text evidence="1">Belongs to the LysR transcriptional regulatory family.</text>
</comment>
<dbReference type="EMBL" id="FNKX01000003">
    <property type="protein sequence ID" value="SDR59055.1"/>
    <property type="molecule type" value="Genomic_DNA"/>
</dbReference>
<dbReference type="Gene3D" id="3.40.190.10">
    <property type="entry name" value="Periplasmic binding protein-like II"/>
    <property type="match status" value="1"/>
</dbReference>
<evidence type="ECO:0000259" key="3">
    <source>
        <dbReference type="Pfam" id="PF03466"/>
    </source>
</evidence>
<dbReference type="PANTHER" id="PTHR30537:SF5">
    <property type="entry name" value="HTH-TYPE TRANSCRIPTIONAL ACTIVATOR TTDR-RELATED"/>
    <property type="match status" value="1"/>
</dbReference>
<gene>
    <name evidence="4" type="ORF">SAMN05445850_6729</name>
</gene>
<evidence type="ECO:0000256" key="1">
    <source>
        <dbReference type="ARBA" id="ARBA00009437"/>
    </source>
</evidence>
<reference evidence="5" key="1">
    <citation type="submission" date="2016-10" db="EMBL/GenBank/DDBJ databases">
        <authorList>
            <person name="Varghese N."/>
            <person name="Submissions S."/>
        </authorList>
    </citation>
    <scope>NUCLEOTIDE SEQUENCE [LARGE SCALE GENOMIC DNA]</scope>
    <source>
        <strain evidence="5">DUS833</strain>
    </source>
</reference>
<evidence type="ECO:0000256" key="2">
    <source>
        <dbReference type="SAM" id="MobiDB-lite"/>
    </source>
</evidence>
<accession>A0A1H1KB88</accession>
<dbReference type="InterPro" id="IPR005119">
    <property type="entry name" value="LysR_subst-bd"/>
</dbReference>
<evidence type="ECO:0000313" key="4">
    <source>
        <dbReference type="EMBL" id="SDR59055.1"/>
    </source>
</evidence>
<keyword evidence="5" id="KW-1185">Reference proteome</keyword>
<organism evidence="4 5">
    <name type="scientific">Paraburkholderia tuberum</name>
    <dbReference type="NCBI Taxonomy" id="157910"/>
    <lineage>
        <taxon>Bacteria</taxon>
        <taxon>Pseudomonadati</taxon>
        <taxon>Pseudomonadota</taxon>
        <taxon>Betaproteobacteria</taxon>
        <taxon>Burkholderiales</taxon>
        <taxon>Burkholderiaceae</taxon>
        <taxon>Paraburkholderia</taxon>
    </lineage>
</organism>
<dbReference type="InterPro" id="IPR058163">
    <property type="entry name" value="LysR-type_TF_proteobact-type"/>
</dbReference>
<dbReference type="STRING" id="157910.SAMN05445850_6729"/>
<proteinExistence type="inferred from homology"/>
<protein>
    <submittedName>
        <fullName evidence="4">LysR substrate binding domain-containing protein</fullName>
    </submittedName>
</protein>
<feature type="domain" description="LysR substrate-binding" evidence="3">
    <location>
        <begin position="115"/>
        <end position="166"/>
    </location>
</feature>
<name>A0A1H1KB88_9BURK</name>
<sequence>MPAAPFFCGVRVEVRARQPRRDRSGISGPGDSRSASQDKPRDLVQRVSGACKLVGRALERVMESLVDFQLHRVSPLGSGSRVATETGQSVYEAGLRIIGDFTELESSVGCGQVSLAGMVRVTVAPVFGRLYVVPRLPAFFARYPNVSVDLSATERTINLVEEGFDLRPYGTGSSAGVALCAGDRERCGRQPVAGFRAGADAHPRRSSCRPTIADQDSRIYRFRFGNFDV</sequence>
<feature type="region of interest" description="Disordered" evidence="2">
    <location>
        <begin position="18"/>
        <end position="43"/>
    </location>
</feature>